<evidence type="ECO:0000256" key="4">
    <source>
        <dbReference type="ARBA" id="ARBA00022553"/>
    </source>
</evidence>
<keyword evidence="7" id="KW-0902">Two-component regulatory system</keyword>
<evidence type="ECO:0000256" key="1">
    <source>
        <dbReference type="ARBA" id="ARBA00000085"/>
    </source>
</evidence>
<dbReference type="SMART" id="SM00387">
    <property type="entry name" value="HATPase_c"/>
    <property type="match status" value="1"/>
</dbReference>
<dbReference type="InterPro" id="IPR003594">
    <property type="entry name" value="HATPase_dom"/>
</dbReference>
<dbReference type="InterPro" id="IPR004358">
    <property type="entry name" value="Sig_transdc_His_kin-like_C"/>
</dbReference>
<keyword evidence="8" id="KW-1133">Transmembrane helix</keyword>
<name>A0A4R2LJ42_9FIRM</name>
<dbReference type="PANTHER" id="PTHR43711:SF1">
    <property type="entry name" value="HISTIDINE KINASE 1"/>
    <property type="match status" value="1"/>
</dbReference>
<dbReference type="SUPFAM" id="SSF47384">
    <property type="entry name" value="Homodimeric domain of signal transducing histidine kinase"/>
    <property type="match status" value="1"/>
</dbReference>
<feature type="transmembrane region" description="Helical" evidence="8">
    <location>
        <begin position="12"/>
        <end position="35"/>
    </location>
</feature>
<evidence type="ECO:0000256" key="3">
    <source>
        <dbReference type="ARBA" id="ARBA00012438"/>
    </source>
</evidence>
<reference evidence="10 11" key="1">
    <citation type="submission" date="2019-03" db="EMBL/GenBank/DDBJ databases">
        <title>Genomic Encyclopedia of Type Strains, Phase IV (KMG-IV): sequencing the most valuable type-strain genomes for metagenomic binning, comparative biology and taxonomic classification.</title>
        <authorList>
            <person name="Goeker M."/>
        </authorList>
    </citation>
    <scope>NUCLEOTIDE SEQUENCE [LARGE SCALE GENOMIC DNA]</scope>
    <source>
        <strain evidence="10 11">DSM 28559</strain>
    </source>
</reference>
<dbReference type="AlphaFoldDB" id="A0A4R2LJ42"/>
<sequence length="469" mass="52904">MKSKHKMNPLLRIFVFLCSLVLLAAVAAIGLYYYLFSIPEPEGLSLANWPNRFTENFSAWIEYEDGELKIEDIGLERLDEYGLWIQVIDESGQEIFSYHKPENYPTSYSVSELIAFGTSGYENGNTVFVSSYETSGEVYNYLVGFPYPIGKYMLYYNGETVGRLSPIFRMAIFFVLCVVAAAFLVYGFWLTRQMGKITRGIESISLRTYRSSQEKGIFSSIYAALNKMDTEIQRSDQLKESTERARQEWITNITHDLKTPLSPVKGYAELLADGAAAESQTVQEYGSIILKNVDHVEKLINDLKLTYQLDSGAFPFHPRQVRLVRYLRELVIDITNDPTYSGRDLEFESNLPEFTSAVDPDLFRRAVQNLIVNALVHNPPETKVTISITKAQESGIHISIRDNGVGMSEEEQSNLFNRYYRGTNTKEKPEGSGLGLAIAKQIVTLHGGDIVVKSKPGEGTEFLILVPAN</sequence>
<evidence type="ECO:0000259" key="9">
    <source>
        <dbReference type="PROSITE" id="PS50109"/>
    </source>
</evidence>
<gene>
    <name evidence="10" type="ORF">EV212_10392</name>
</gene>
<dbReference type="EC" id="2.7.13.3" evidence="3"/>
<keyword evidence="11" id="KW-1185">Reference proteome</keyword>
<comment type="subcellular location">
    <subcellularLocation>
        <location evidence="2">Membrane</location>
    </subcellularLocation>
</comment>
<dbReference type="CDD" id="cd00075">
    <property type="entry name" value="HATPase"/>
    <property type="match status" value="1"/>
</dbReference>
<dbReference type="PROSITE" id="PS50109">
    <property type="entry name" value="HIS_KIN"/>
    <property type="match status" value="1"/>
</dbReference>
<evidence type="ECO:0000313" key="11">
    <source>
        <dbReference type="Proteomes" id="UP000295711"/>
    </source>
</evidence>
<proteinExistence type="predicted"/>
<feature type="transmembrane region" description="Helical" evidence="8">
    <location>
        <begin position="167"/>
        <end position="189"/>
    </location>
</feature>
<dbReference type="InterPro" id="IPR036890">
    <property type="entry name" value="HATPase_C_sf"/>
</dbReference>
<dbReference type="SUPFAM" id="SSF55874">
    <property type="entry name" value="ATPase domain of HSP90 chaperone/DNA topoisomerase II/histidine kinase"/>
    <property type="match status" value="1"/>
</dbReference>
<evidence type="ECO:0000313" key="10">
    <source>
        <dbReference type="EMBL" id="TCO85371.1"/>
    </source>
</evidence>
<dbReference type="PANTHER" id="PTHR43711">
    <property type="entry name" value="TWO-COMPONENT HISTIDINE KINASE"/>
    <property type="match status" value="1"/>
</dbReference>
<keyword evidence="5" id="KW-0808">Transferase</keyword>
<keyword evidence="8" id="KW-0812">Transmembrane</keyword>
<keyword evidence="6 10" id="KW-0418">Kinase</keyword>
<dbReference type="RefSeq" id="WP_132089563.1">
    <property type="nucleotide sequence ID" value="NZ_JANKAQ010000003.1"/>
</dbReference>
<dbReference type="Gene3D" id="1.10.287.130">
    <property type="match status" value="1"/>
</dbReference>
<evidence type="ECO:0000256" key="6">
    <source>
        <dbReference type="ARBA" id="ARBA00022777"/>
    </source>
</evidence>
<evidence type="ECO:0000256" key="8">
    <source>
        <dbReference type="SAM" id="Phobius"/>
    </source>
</evidence>
<evidence type="ECO:0000256" key="5">
    <source>
        <dbReference type="ARBA" id="ARBA00022679"/>
    </source>
</evidence>
<comment type="caution">
    <text evidence="10">The sequence shown here is derived from an EMBL/GenBank/DDBJ whole genome shotgun (WGS) entry which is preliminary data.</text>
</comment>
<dbReference type="Gene3D" id="3.30.565.10">
    <property type="entry name" value="Histidine kinase-like ATPase, C-terminal domain"/>
    <property type="match status" value="1"/>
</dbReference>
<keyword evidence="8" id="KW-0472">Membrane</keyword>
<dbReference type="FunFam" id="3.30.565.10:FF:000006">
    <property type="entry name" value="Sensor histidine kinase WalK"/>
    <property type="match status" value="1"/>
</dbReference>
<accession>A0A4R2LJ42</accession>
<organism evidence="10 11">
    <name type="scientific">Frisingicoccus caecimuris</name>
    <dbReference type="NCBI Taxonomy" id="1796636"/>
    <lineage>
        <taxon>Bacteria</taxon>
        <taxon>Bacillati</taxon>
        <taxon>Bacillota</taxon>
        <taxon>Clostridia</taxon>
        <taxon>Lachnospirales</taxon>
        <taxon>Lachnospiraceae</taxon>
        <taxon>Frisingicoccus</taxon>
    </lineage>
</organism>
<dbReference type="CDD" id="cd00082">
    <property type="entry name" value="HisKA"/>
    <property type="match status" value="1"/>
</dbReference>
<dbReference type="Proteomes" id="UP000295711">
    <property type="component" value="Unassembled WGS sequence"/>
</dbReference>
<keyword evidence="4" id="KW-0597">Phosphoprotein</keyword>
<dbReference type="InterPro" id="IPR036097">
    <property type="entry name" value="HisK_dim/P_sf"/>
</dbReference>
<protein>
    <recommendedName>
        <fullName evidence="3">histidine kinase</fullName>
        <ecNumber evidence="3">2.7.13.3</ecNumber>
    </recommendedName>
</protein>
<dbReference type="GO" id="GO:0016020">
    <property type="term" value="C:membrane"/>
    <property type="evidence" value="ECO:0007669"/>
    <property type="project" value="UniProtKB-SubCell"/>
</dbReference>
<feature type="domain" description="Histidine kinase" evidence="9">
    <location>
        <begin position="252"/>
        <end position="469"/>
    </location>
</feature>
<comment type="catalytic activity">
    <reaction evidence="1">
        <text>ATP + protein L-histidine = ADP + protein N-phospho-L-histidine.</text>
        <dbReference type="EC" id="2.7.13.3"/>
    </reaction>
</comment>
<dbReference type="InterPro" id="IPR005467">
    <property type="entry name" value="His_kinase_dom"/>
</dbReference>
<dbReference type="PRINTS" id="PR00344">
    <property type="entry name" value="BCTRLSENSOR"/>
</dbReference>
<evidence type="ECO:0000256" key="7">
    <source>
        <dbReference type="ARBA" id="ARBA00023012"/>
    </source>
</evidence>
<dbReference type="SMART" id="SM00388">
    <property type="entry name" value="HisKA"/>
    <property type="match status" value="1"/>
</dbReference>
<dbReference type="GO" id="GO:0000155">
    <property type="term" value="F:phosphorelay sensor kinase activity"/>
    <property type="evidence" value="ECO:0007669"/>
    <property type="project" value="InterPro"/>
</dbReference>
<evidence type="ECO:0000256" key="2">
    <source>
        <dbReference type="ARBA" id="ARBA00004370"/>
    </source>
</evidence>
<dbReference type="InterPro" id="IPR050736">
    <property type="entry name" value="Sensor_HK_Regulatory"/>
</dbReference>
<dbReference type="Pfam" id="PF00512">
    <property type="entry name" value="HisKA"/>
    <property type="match status" value="1"/>
</dbReference>
<dbReference type="InterPro" id="IPR003661">
    <property type="entry name" value="HisK_dim/P_dom"/>
</dbReference>
<dbReference type="OrthoDB" id="368131at2"/>
<dbReference type="Pfam" id="PF02518">
    <property type="entry name" value="HATPase_c"/>
    <property type="match status" value="1"/>
</dbReference>
<dbReference type="EMBL" id="SLXA01000003">
    <property type="protein sequence ID" value="TCO85371.1"/>
    <property type="molecule type" value="Genomic_DNA"/>
</dbReference>